<gene>
    <name evidence="2" type="ORF">OIU85_000704</name>
</gene>
<keyword evidence="1" id="KW-0812">Transmembrane</keyword>
<dbReference type="AlphaFoldDB" id="A0A9Q0VM77"/>
<feature type="transmembrane region" description="Helical" evidence="1">
    <location>
        <begin position="31"/>
        <end position="53"/>
    </location>
</feature>
<sequence length="124" mass="14413">MLLELHSPFQVHLGSSIYVFCIAPDQSRCPIIPSLLSCFLACSMPLVLFFTGIHSTKLCISIMKEDFSKRLTVAFMNRKIWPKDFSRYAINPMKPQSFTPYNIREYVPVQSYNADISWLPFNRR</sequence>
<evidence type="ECO:0000313" key="2">
    <source>
        <dbReference type="EMBL" id="KAJ6750098.1"/>
    </source>
</evidence>
<evidence type="ECO:0000313" key="3">
    <source>
        <dbReference type="Proteomes" id="UP001151529"/>
    </source>
</evidence>
<protein>
    <submittedName>
        <fullName evidence="2">Uncharacterized protein</fullName>
    </submittedName>
</protein>
<evidence type="ECO:0000256" key="1">
    <source>
        <dbReference type="SAM" id="Phobius"/>
    </source>
</evidence>
<proteinExistence type="predicted"/>
<comment type="caution">
    <text evidence="2">The sequence shown here is derived from an EMBL/GenBank/DDBJ whole genome shotgun (WGS) entry which is preliminary data.</text>
</comment>
<accession>A0A9Q0VM77</accession>
<dbReference type="Proteomes" id="UP001151529">
    <property type="component" value="Chromosome 16"/>
</dbReference>
<name>A0A9Q0VM77_SALVM</name>
<reference evidence="2" key="1">
    <citation type="submission" date="2022-11" db="EMBL/GenBank/DDBJ databases">
        <authorList>
            <person name="Hyden B.L."/>
            <person name="Feng K."/>
            <person name="Yates T."/>
            <person name="Jawdy S."/>
            <person name="Smart L.B."/>
            <person name="Muchero W."/>
        </authorList>
    </citation>
    <scope>NUCLEOTIDE SEQUENCE</scope>
    <source>
        <tissue evidence="2">Shoot tip</tissue>
    </source>
</reference>
<dbReference type="EMBL" id="JAPFFL010000001">
    <property type="protein sequence ID" value="KAJ6750098.1"/>
    <property type="molecule type" value="Genomic_DNA"/>
</dbReference>
<keyword evidence="1" id="KW-1133">Transmembrane helix</keyword>
<reference evidence="2" key="2">
    <citation type="journal article" date="2023" name="Int. J. Mol. Sci.">
        <title>De Novo Assembly and Annotation of 11 Diverse Shrub Willow (Salix) Genomes Reveals Novel Gene Organization in Sex-Linked Regions.</title>
        <authorList>
            <person name="Hyden B."/>
            <person name="Feng K."/>
            <person name="Yates T.B."/>
            <person name="Jawdy S."/>
            <person name="Cereghino C."/>
            <person name="Smart L.B."/>
            <person name="Muchero W."/>
        </authorList>
    </citation>
    <scope>NUCLEOTIDE SEQUENCE [LARGE SCALE GENOMIC DNA]</scope>
    <source>
        <tissue evidence="2">Shoot tip</tissue>
    </source>
</reference>
<keyword evidence="1" id="KW-0472">Membrane</keyword>
<keyword evidence="3" id="KW-1185">Reference proteome</keyword>
<organism evidence="2 3">
    <name type="scientific">Salix viminalis</name>
    <name type="common">Common osier</name>
    <name type="synonym">Basket willow</name>
    <dbReference type="NCBI Taxonomy" id="40686"/>
    <lineage>
        <taxon>Eukaryota</taxon>
        <taxon>Viridiplantae</taxon>
        <taxon>Streptophyta</taxon>
        <taxon>Embryophyta</taxon>
        <taxon>Tracheophyta</taxon>
        <taxon>Spermatophyta</taxon>
        <taxon>Magnoliopsida</taxon>
        <taxon>eudicotyledons</taxon>
        <taxon>Gunneridae</taxon>
        <taxon>Pentapetalae</taxon>
        <taxon>rosids</taxon>
        <taxon>fabids</taxon>
        <taxon>Malpighiales</taxon>
        <taxon>Salicaceae</taxon>
        <taxon>Saliceae</taxon>
        <taxon>Salix</taxon>
    </lineage>
</organism>